<keyword evidence="2 4" id="KW-0862">Zinc</keyword>
<evidence type="ECO:0000313" key="7">
    <source>
        <dbReference type="Proteomes" id="UP000805841"/>
    </source>
</evidence>
<dbReference type="Pfam" id="PF00107">
    <property type="entry name" value="ADH_zinc_N"/>
    <property type="match status" value="1"/>
</dbReference>
<feature type="domain" description="Enoyl reductase (ER)" evidence="5">
    <location>
        <begin position="13"/>
        <end position="336"/>
    </location>
</feature>
<sequence>MKAFQVKAPFEFGLAQVERPQVAPGEVKVDVAYAGICGSDMHIIHGQNAFVRFPRVTGHEFSGVVREVGEGVENLKVGDRVCIDPVISCGSCYPCRINRPNVCTRLQVIGVHRDGGFSEQVCVPAGNAHRLPDSLSLSHAALVEPYSIALNVLDRMQPHPGDSLLIYGAGVIGLTLVQMARALGLTDITVTDVIDTRLETAMALGASRTLNGKDVDVETTLRELTHGEGMPLIVDAACIPALMPQMVRLASPAGRIGLLGFNAVPSDLVQLEMIKKELTLVGSRLNNRKFPRVIELIASGKLQVQEMISHRVSFDDMPAAIGLIESHPEQTRKILVELSGAPQ</sequence>
<keyword evidence="3" id="KW-0560">Oxidoreductase</keyword>
<comment type="similarity">
    <text evidence="4">Belongs to the zinc-containing alcohol dehydrogenase family.</text>
</comment>
<dbReference type="SUPFAM" id="SSF51735">
    <property type="entry name" value="NAD(P)-binding Rossmann-fold domains"/>
    <property type="match status" value="1"/>
</dbReference>
<name>A0ABR7Z3T0_9PSED</name>
<evidence type="ECO:0000256" key="2">
    <source>
        <dbReference type="ARBA" id="ARBA00022833"/>
    </source>
</evidence>
<dbReference type="CDD" id="cd08261">
    <property type="entry name" value="Zn_ADH7"/>
    <property type="match status" value="1"/>
</dbReference>
<keyword evidence="1 4" id="KW-0479">Metal-binding</keyword>
<dbReference type="SUPFAM" id="SSF50129">
    <property type="entry name" value="GroES-like"/>
    <property type="match status" value="1"/>
</dbReference>
<evidence type="ECO:0000256" key="1">
    <source>
        <dbReference type="ARBA" id="ARBA00022723"/>
    </source>
</evidence>
<dbReference type="InterPro" id="IPR013149">
    <property type="entry name" value="ADH-like_C"/>
</dbReference>
<organism evidence="6 7">
    <name type="scientific">Pseudomonas typographi</name>
    <dbReference type="NCBI Taxonomy" id="2715964"/>
    <lineage>
        <taxon>Bacteria</taxon>
        <taxon>Pseudomonadati</taxon>
        <taxon>Pseudomonadota</taxon>
        <taxon>Gammaproteobacteria</taxon>
        <taxon>Pseudomonadales</taxon>
        <taxon>Pseudomonadaceae</taxon>
        <taxon>Pseudomonas</taxon>
    </lineage>
</organism>
<gene>
    <name evidence="6" type="ORF">HAQ05_15000</name>
</gene>
<evidence type="ECO:0000256" key="3">
    <source>
        <dbReference type="ARBA" id="ARBA00023002"/>
    </source>
</evidence>
<dbReference type="InterPro" id="IPR013154">
    <property type="entry name" value="ADH-like_N"/>
</dbReference>
<dbReference type="Proteomes" id="UP000805841">
    <property type="component" value="Unassembled WGS sequence"/>
</dbReference>
<dbReference type="InterPro" id="IPR002328">
    <property type="entry name" value="ADH_Zn_CS"/>
</dbReference>
<dbReference type="SMART" id="SM00829">
    <property type="entry name" value="PKS_ER"/>
    <property type="match status" value="1"/>
</dbReference>
<protein>
    <submittedName>
        <fullName evidence="6">Zn-dependent oxidoreductase</fullName>
    </submittedName>
</protein>
<dbReference type="InterPro" id="IPR020843">
    <property type="entry name" value="ER"/>
</dbReference>
<dbReference type="EMBL" id="JAAOCA010000018">
    <property type="protein sequence ID" value="MBD1600003.1"/>
    <property type="molecule type" value="Genomic_DNA"/>
</dbReference>
<accession>A0ABR7Z3T0</accession>
<reference evidence="6 7" key="1">
    <citation type="journal article" date="2020" name="Insects">
        <title>Bacteria Belonging to Pseudomonas typographi sp. nov. from the Bark Beetle Ips typographus Have Genomic Potential to Aid in the Host Ecology.</title>
        <authorList>
            <person name="Peral-Aranega E."/>
            <person name="Saati-Santamaria Z."/>
            <person name="Kolarik M."/>
            <person name="Rivas R."/>
            <person name="Garcia-Fraile P."/>
        </authorList>
    </citation>
    <scope>NUCLEOTIDE SEQUENCE [LARGE SCALE GENOMIC DNA]</scope>
    <source>
        <strain evidence="6 7">CA3A</strain>
    </source>
</reference>
<evidence type="ECO:0000313" key="6">
    <source>
        <dbReference type="EMBL" id="MBD1600003.1"/>
    </source>
</evidence>
<dbReference type="PANTHER" id="PTHR43401:SF2">
    <property type="entry name" value="L-THREONINE 3-DEHYDROGENASE"/>
    <property type="match status" value="1"/>
</dbReference>
<dbReference type="NCBIfam" id="NF007489">
    <property type="entry name" value="PRK10083.1"/>
    <property type="match status" value="1"/>
</dbReference>
<comment type="cofactor">
    <cofactor evidence="4">
        <name>Zn(2+)</name>
        <dbReference type="ChEBI" id="CHEBI:29105"/>
    </cofactor>
</comment>
<keyword evidence="7" id="KW-1185">Reference proteome</keyword>
<evidence type="ECO:0000256" key="4">
    <source>
        <dbReference type="RuleBase" id="RU361277"/>
    </source>
</evidence>
<evidence type="ECO:0000259" key="5">
    <source>
        <dbReference type="SMART" id="SM00829"/>
    </source>
</evidence>
<dbReference type="RefSeq" id="WP_190421948.1">
    <property type="nucleotide sequence ID" value="NZ_JAAOCA010000018.1"/>
</dbReference>
<comment type="caution">
    <text evidence="6">The sequence shown here is derived from an EMBL/GenBank/DDBJ whole genome shotgun (WGS) entry which is preliminary data.</text>
</comment>
<dbReference type="InterPro" id="IPR050129">
    <property type="entry name" value="Zn_alcohol_dh"/>
</dbReference>
<dbReference type="PROSITE" id="PS00059">
    <property type="entry name" value="ADH_ZINC"/>
    <property type="match status" value="1"/>
</dbReference>
<dbReference type="Gene3D" id="3.40.50.720">
    <property type="entry name" value="NAD(P)-binding Rossmann-like Domain"/>
    <property type="match status" value="1"/>
</dbReference>
<dbReference type="Pfam" id="PF08240">
    <property type="entry name" value="ADH_N"/>
    <property type="match status" value="1"/>
</dbReference>
<dbReference type="InterPro" id="IPR036291">
    <property type="entry name" value="NAD(P)-bd_dom_sf"/>
</dbReference>
<dbReference type="Gene3D" id="3.90.180.10">
    <property type="entry name" value="Medium-chain alcohol dehydrogenases, catalytic domain"/>
    <property type="match status" value="1"/>
</dbReference>
<proteinExistence type="inferred from homology"/>
<dbReference type="InterPro" id="IPR011032">
    <property type="entry name" value="GroES-like_sf"/>
</dbReference>
<dbReference type="PANTHER" id="PTHR43401">
    <property type="entry name" value="L-THREONINE 3-DEHYDROGENASE"/>
    <property type="match status" value="1"/>
</dbReference>